<keyword evidence="9" id="KW-1029">Fimbrium biogenesis</keyword>
<dbReference type="PANTHER" id="PTHR30451:SF8">
    <property type="entry name" value="FIMBRIAL USHER PROTEIN"/>
    <property type="match status" value="1"/>
</dbReference>
<evidence type="ECO:0000256" key="5">
    <source>
        <dbReference type="ARBA" id="ARBA00022692"/>
    </source>
</evidence>
<dbReference type="Gene3D" id="2.60.40.2070">
    <property type="match status" value="1"/>
</dbReference>
<dbReference type="PANTHER" id="PTHR30451">
    <property type="entry name" value="OUTER MEMBRANE USHER PROTEIN"/>
    <property type="match status" value="1"/>
</dbReference>
<dbReference type="Pfam" id="PF13953">
    <property type="entry name" value="PapC_C"/>
    <property type="match status" value="1"/>
</dbReference>
<dbReference type="Proteomes" id="UP000663249">
    <property type="component" value="Chromosome"/>
</dbReference>
<dbReference type="PROSITE" id="PS01151">
    <property type="entry name" value="FIMBRIAL_USHER"/>
    <property type="match status" value="1"/>
</dbReference>
<keyword evidence="13" id="KW-1185">Reference proteome</keyword>
<proteinExistence type="inferred from homology"/>
<comment type="subcellular location">
    <subcellularLocation>
        <location evidence="1 9">Cell outer membrane</location>
        <topology evidence="1 9">Multi-pass membrane protein</topology>
    </subcellularLocation>
</comment>
<dbReference type="SUPFAM" id="SSF141729">
    <property type="entry name" value="FimD N-terminal domain-like"/>
    <property type="match status" value="1"/>
</dbReference>
<dbReference type="InterPro" id="IPR000015">
    <property type="entry name" value="Fimb_usher"/>
</dbReference>
<feature type="domain" description="PapC N-terminal" evidence="11">
    <location>
        <begin position="37"/>
        <end position="165"/>
    </location>
</feature>
<dbReference type="InterPro" id="IPR037224">
    <property type="entry name" value="PapC_N_sf"/>
</dbReference>
<keyword evidence="6" id="KW-0732">Signal</keyword>
<dbReference type="InterPro" id="IPR042186">
    <property type="entry name" value="FimD_plug_dom"/>
</dbReference>
<dbReference type="InterPro" id="IPR025885">
    <property type="entry name" value="PapC_N"/>
</dbReference>
<evidence type="ECO:0000256" key="7">
    <source>
        <dbReference type="ARBA" id="ARBA00023136"/>
    </source>
</evidence>
<protein>
    <submittedName>
        <fullName evidence="12">Fimbria/pilus outer membrane usher protein</fullName>
    </submittedName>
</protein>
<evidence type="ECO:0000256" key="1">
    <source>
        <dbReference type="ARBA" id="ARBA00004571"/>
    </source>
</evidence>
<evidence type="ECO:0000256" key="9">
    <source>
        <dbReference type="RuleBase" id="RU003884"/>
    </source>
</evidence>
<gene>
    <name evidence="12" type="ORF">JTY93_21530</name>
</gene>
<accession>A0ABX7K4T0</accession>
<dbReference type="InterPro" id="IPR043142">
    <property type="entry name" value="PapC-like_C_sf"/>
</dbReference>
<evidence type="ECO:0000259" key="11">
    <source>
        <dbReference type="Pfam" id="PF13954"/>
    </source>
</evidence>
<dbReference type="Pfam" id="PF00577">
    <property type="entry name" value="Usher"/>
    <property type="match status" value="1"/>
</dbReference>
<evidence type="ECO:0000256" key="8">
    <source>
        <dbReference type="ARBA" id="ARBA00023237"/>
    </source>
</evidence>
<name>A0ABX7K4T0_9PSED</name>
<keyword evidence="3 9" id="KW-0813">Transport</keyword>
<evidence type="ECO:0000256" key="6">
    <source>
        <dbReference type="ARBA" id="ARBA00022729"/>
    </source>
</evidence>
<dbReference type="Gene3D" id="2.60.40.3110">
    <property type="match status" value="1"/>
</dbReference>
<organism evidence="12 13">
    <name type="scientific">Pseudomonas hygromyciniae</name>
    <dbReference type="NCBI Taxonomy" id="2812000"/>
    <lineage>
        <taxon>Bacteria</taxon>
        <taxon>Pseudomonadati</taxon>
        <taxon>Pseudomonadota</taxon>
        <taxon>Gammaproteobacteria</taxon>
        <taxon>Pseudomonadales</taxon>
        <taxon>Pseudomonadaceae</taxon>
        <taxon>Pseudomonas</taxon>
    </lineage>
</organism>
<comment type="similarity">
    <text evidence="2 9">Belongs to the fimbrial export usher family.</text>
</comment>
<dbReference type="InterPro" id="IPR025949">
    <property type="entry name" value="PapC-like_C"/>
</dbReference>
<evidence type="ECO:0000259" key="10">
    <source>
        <dbReference type="Pfam" id="PF13953"/>
    </source>
</evidence>
<reference evidence="12 13" key="1">
    <citation type="submission" date="2021-02" db="EMBL/GenBank/DDBJ databases">
        <title>Genomic and phenotypic characterization of Pseudomonas hygromyciniae, a novel bacterial species discovered from a commercially purchased antibiotic vial.</title>
        <authorList>
            <person name="Turner T.L."/>
            <person name="Mitra S.D."/>
            <person name="Kochan T.J."/>
            <person name="Pincus N.B."/>
            <person name="Lebrun-Corbin M."/>
            <person name="Cheung B."/>
            <person name="Gatesy S.W."/>
            <person name="Afzal T."/>
            <person name="Ozer E.A."/>
            <person name="Hauser A.R."/>
        </authorList>
    </citation>
    <scope>NUCLEOTIDE SEQUENCE [LARGE SCALE GENOMIC DNA]</scope>
    <source>
        <strain evidence="12 13">SDM007</strain>
    </source>
</reference>
<keyword evidence="7 9" id="KW-0472">Membrane</keyword>
<dbReference type="Pfam" id="PF13954">
    <property type="entry name" value="PapC_N"/>
    <property type="match status" value="1"/>
</dbReference>
<evidence type="ECO:0000256" key="3">
    <source>
        <dbReference type="ARBA" id="ARBA00022448"/>
    </source>
</evidence>
<keyword evidence="8 9" id="KW-0998">Cell outer membrane</keyword>
<dbReference type="EMBL" id="CP070506">
    <property type="protein sequence ID" value="QSB42373.1"/>
    <property type="molecule type" value="Genomic_DNA"/>
</dbReference>
<evidence type="ECO:0000256" key="4">
    <source>
        <dbReference type="ARBA" id="ARBA00022452"/>
    </source>
</evidence>
<evidence type="ECO:0000313" key="12">
    <source>
        <dbReference type="EMBL" id="QSB42373.1"/>
    </source>
</evidence>
<dbReference type="InterPro" id="IPR018030">
    <property type="entry name" value="Fimbrial_membr_usher_CS"/>
</dbReference>
<feature type="domain" description="PapC-like C-terminal" evidence="10">
    <location>
        <begin position="721"/>
        <end position="782"/>
    </location>
</feature>
<keyword evidence="4" id="KW-1134">Transmembrane beta strand</keyword>
<dbReference type="Gene3D" id="2.60.40.2610">
    <property type="entry name" value="Outer membrane usher protein FimD, plug domain"/>
    <property type="match status" value="1"/>
</dbReference>
<keyword evidence="5 9" id="KW-0812">Transmembrane</keyword>
<sequence length="802" mass="86244">MNYRDGVAVPGLPARQAVPMALLLWLLPMAPTWATGFDAQTLEQRGIDPQLANLLLDAPRFSAGQHAVSLQVNGQRRGRLQVSFDQQGNLCFDRTLLDAANLVIPDGTAHCHDFLAQYPQSLVEPDPATLSVALVVPTDALRPVPQDISGYETGGFAGLLNYDLSGFYNRYGDDASRFGSANTEVGFNAGDWIVRSRQVQTWQDGQSSSTHLEAYAQRTFASHQAVLQAGQISLYNPVLAGAQITGVQVLTEHALQEQGQGAVIEGIANSPAQVEVRQNGALIHSTVVPAGPFALNDVRRLNTRSDVEVTVRESVGGDRRFTVPAAMLGLGLPAPGYAVAVGRVRNLGDTEGDAPWVASAGWTGAVHPQLTLGGGVLAASEYGSAGLSLGWLPWLDSQLQLSTQLSNAHAREKVSGVQTDLAWSQRLSERWSLSASNSWRSAGYRELEESTYARNEQSQRSRYRDQQSLNLGWSYPRLGAFSAGFSRSANFAGDSSSRALLSWGASVGAVSLSASAEWQMGGHAQQDNAVYLNISAPLGENRRLRSWLRHNGGENRSGLGLTEQIDEQLSYRVSAERDSRDRQVETSVGLSALPRYSQLDLSYSRSDAERSSYQGGARGGVVMHGSGVTFSPYPVRDTFALVSVGDMSGIRINTPSGPVWTDWQGQAVVSQVNAYGRSPVEVQTRSLPRNADITNGLAMITAGRGAVDRVEFGVGLTRRVLLTVSTEQGTPLAAGASVNTAEGEFITLVQEGSQVFLPNVIDQPPLWITLPGGQRCQLRYTLAQKADPSVYFETAPARCHAP</sequence>
<evidence type="ECO:0000256" key="2">
    <source>
        <dbReference type="ARBA" id="ARBA00008064"/>
    </source>
</evidence>
<evidence type="ECO:0000313" key="13">
    <source>
        <dbReference type="Proteomes" id="UP000663249"/>
    </source>
</evidence>